<evidence type="ECO:0000313" key="2">
    <source>
        <dbReference type="EMBL" id="ADL53100.1"/>
    </source>
</evidence>
<dbReference type="AlphaFoldDB" id="D9SVN9"/>
<dbReference type="HOGENOM" id="CLU_1977674_0_0_9"/>
<dbReference type="Pfam" id="PF13027">
    <property type="entry name" value="DUF3888"/>
    <property type="match status" value="1"/>
</dbReference>
<protein>
    <recommendedName>
        <fullName evidence="4">DUF3888 domain-containing protein</fullName>
    </recommendedName>
</protein>
<keyword evidence="1" id="KW-0732">Signal</keyword>
<sequence length="126" mass="14740">MKKFTLVLILSMLLTTFSSSFVLADGKDKGGLGKYYGDEPLYQNLYEELLTPEITKEIGNYYGQYYNYDINKIDILNVYRSYDNFKVRITTTDKEKKIIHIDEMTVEINEGKVTIKDFKHISSRKI</sequence>
<dbReference type="KEGG" id="ccb:Clocel_3421"/>
<dbReference type="Proteomes" id="UP000002730">
    <property type="component" value="Chromosome"/>
</dbReference>
<keyword evidence="3" id="KW-1185">Reference proteome</keyword>
<reference evidence="2 3" key="1">
    <citation type="submission" date="2010-08" db="EMBL/GenBank/DDBJ databases">
        <title>Complete sequence of Clostridium cellulovorans 743B.</title>
        <authorList>
            <consortium name="US DOE Joint Genome Institute"/>
            <person name="Lucas S."/>
            <person name="Copeland A."/>
            <person name="Lapidus A."/>
            <person name="Cheng J.-F."/>
            <person name="Bruce D."/>
            <person name="Goodwin L."/>
            <person name="Pitluck S."/>
            <person name="Chertkov O."/>
            <person name="Detter J.C."/>
            <person name="Han C."/>
            <person name="Tapia R."/>
            <person name="Land M."/>
            <person name="Hauser L."/>
            <person name="Chang Y.-J."/>
            <person name="Jeffries C."/>
            <person name="Kyrpides N."/>
            <person name="Ivanova N."/>
            <person name="Mikhailova N."/>
            <person name="Hemme C.L."/>
            <person name="Woyke T."/>
        </authorList>
    </citation>
    <scope>NUCLEOTIDE SEQUENCE [LARGE SCALE GENOMIC DNA]</scope>
    <source>
        <strain evidence="3">ATCC 35296 / DSM 3052 / OCM 3 / 743B</strain>
    </source>
</reference>
<dbReference type="InterPro" id="IPR024984">
    <property type="entry name" value="DUF3888"/>
</dbReference>
<evidence type="ECO:0000256" key="1">
    <source>
        <dbReference type="SAM" id="SignalP"/>
    </source>
</evidence>
<accession>D9SVN9</accession>
<feature type="chain" id="PRO_5003128478" description="DUF3888 domain-containing protein" evidence="1">
    <location>
        <begin position="25"/>
        <end position="126"/>
    </location>
</feature>
<organism evidence="2 3">
    <name type="scientific">Clostridium cellulovorans (strain ATCC 35296 / DSM 3052 / OCM 3 / 743B)</name>
    <dbReference type="NCBI Taxonomy" id="573061"/>
    <lineage>
        <taxon>Bacteria</taxon>
        <taxon>Bacillati</taxon>
        <taxon>Bacillota</taxon>
        <taxon>Clostridia</taxon>
        <taxon>Eubacteriales</taxon>
        <taxon>Clostridiaceae</taxon>
        <taxon>Clostridium</taxon>
    </lineage>
</organism>
<dbReference type="EMBL" id="CP002160">
    <property type="protein sequence ID" value="ADL53100.1"/>
    <property type="molecule type" value="Genomic_DNA"/>
</dbReference>
<dbReference type="RefSeq" id="WP_010073499.1">
    <property type="nucleotide sequence ID" value="NC_014393.1"/>
</dbReference>
<proteinExistence type="predicted"/>
<name>D9SVN9_CLOC7</name>
<evidence type="ECO:0008006" key="4">
    <source>
        <dbReference type="Google" id="ProtNLM"/>
    </source>
</evidence>
<feature type="signal peptide" evidence="1">
    <location>
        <begin position="1"/>
        <end position="24"/>
    </location>
</feature>
<evidence type="ECO:0000313" key="3">
    <source>
        <dbReference type="Proteomes" id="UP000002730"/>
    </source>
</evidence>
<gene>
    <name evidence="2" type="ordered locus">Clocel_3421</name>
</gene>